<organism evidence="7 8">
    <name type="scientific">Aspergillus granulosus</name>
    <dbReference type="NCBI Taxonomy" id="176169"/>
    <lineage>
        <taxon>Eukaryota</taxon>
        <taxon>Fungi</taxon>
        <taxon>Dikarya</taxon>
        <taxon>Ascomycota</taxon>
        <taxon>Pezizomycotina</taxon>
        <taxon>Eurotiomycetes</taxon>
        <taxon>Eurotiomycetidae</taxon>
        <taxon>Eurotiales</taxon>
        <taxon>Aspergillaceae</taxon>
        <taxon>Aspergillus</taxon>
        <taxon>Aspergillus subgen. Nidulantes</taxon>
    </lineage>
</organism>
<evidence type="ECO:0000256" key="4">
    <source>
        <dbReference type="ARBA" id="ARBA00048448"/>
    </source>
</evidence>
<name>A0ABR4H124_9EURO</name>
<proteinExistence type="inferred from homology"/>
<dbReference type="PANTHER" id="PTHR43563:SF14">
    <property type="entry name" value="AMINE OXIDASE"/>
    <property type="match status" value="1"/>
</dbReference>
<comment type="catalytic activity">
    <reaction evidence="4">
        <text>a secondary aliphatic amine + O2 + H2O = a primary amine + an aldehyde + H2O2</text>
        <dbReference type="Rhea" id="RHEA:26414"/>
        <dbReference type="ChEBI" id="CHEBI:15377"/>
        <dbReference type="ChEBI" id="CHEBI:15379"/>
        <dbReference type="ChEBI" id="CHEBI:16240"/>
        <dbReference type="ChEBI" id="CHEBI:17478"/>
        <dbReference type="ChEBI" id="CHEBI:58855"/>
        <dbReference type="ChEBI" id="CHEBI:65296"/>
        <dbReference type="EC" id="1.4.3.4"/>
    </reaction>
</comment>
<dbReference type="PRINTS" id="PR00757">
    <property type="entry name" value="AMINEOXDASEF"/>
</dbReference>
<keyword evidence="8" id="KW-1185">Reference proteome</keyword>
<dbReference type="Proteomes" id="UP001610334">
    <property type="component" value="Unassembled WGS sequence"/>
</dbReference>
<dbReference type="Pfam" id="PF01593">
    <property type="entry name" value="Amino_oxidase"/>
    <property type="match status" value="1"/>
</dbReference>
<feature type="domain" description="Amine oxidase" evidence="6">
    <location>
        <begin position="15"/>
        <end position="460"/>
    </location>
</feature>
<protein>
    <recommendedName>
        <fullName evidence="5">Amine oxidase</fullName>
        <ecNumber evidence="5">1.4.3.-</ecNumber>
    </recommendedName>
</protein>
<accession>A0ABR4H124</accession>
<dbReference type="SUPFAM" id="SSF54373">
    <property type="entry name" value="FAD-linked reductases, C-terminal domain"/>
    <property type="match status" value="1"/>
</dbReference>
<dbReference type="InterPro" id="IPR002937">
    <property type="entry name" value="Amino_oxidase"/>
</dbReference>
<dbReference type="PANTHER" id="PTHR43563">
    <property type="entry name" value="AMINE OXIDASE"/>
    <property type="match status" value="1"/>
</dbReference>
<dbReference type="SUPFAM" id="SSF51905">
    <property type="entry name" value="FAD/NAD(P)-binding domain"/>
    <property type="match status" value="1"/>
</dbReference>
<dbReference type="Gene3D" id="3.90.660.10">
    <property type="match status" value="1"/>
</dbReference>
<comment type="caution">
    <text evidence="7">The sequence shown here is derived from an EMBL/GenBank/DDBJ whole genome shotgun (WGS) entry which is preliminary data.</text>
</comment>
<dbReference type="Gene3D" id="1.10.405.10">
    <property type="entry name" value="Guanine Nucleotide Dissociation Inhibitor, domain 1"/>
    <property type="match status" value="1"/>
</dbReference>
<comment type="similarity">
    <text evidence="2 5">Belongs to the flavin monoamine oxidase family.</text>
</comment>
<dbReference type="InterPro" id="IPR001613">
    <property type="entry name" value="Flavin_amine_oxidase"/>
</dbReference>
<keyword evidence="3 5" id="KW-0560">Oxidoreductase</keyword>
<evidence type="ECO:0000313" key="7">
    <source>
        <dbReference type="EMBL" id="KAL2808919.1"/>
    </source>
</evidence>
<gene>
    <name evidence="7" type="ORF">BJX63DRAFT_439105</name>
</gene>
<dbReference type="EMBL" id="JBFXLT010000101">
    <property type="protein sequence ID" value="KAL2808919.1"/>
    <property type="molecule type" value="Genomic_DNA"/>
</dbReference>
<dbReference type="Gene3D" id="3.50.50.60">
    <property type="entry name" value="FAD/NAD(P)-binding domain"/>
    <property type="match status" value="1"/>
</dbReference>
<reference evidence="7 8" key="1">
    <citation type="submission" date="2024-07" db="EMBL/GenBank/DDBJ databases">
        <title>Section-level genome sequencing and comparative genomics of Aspergillus sections Usti and Cavernicolus.</title>
        <authorList>
            <consortium name="Lawrence Berkeley National Laboratory"/>
            <person name="Nybo J.L."/>
            <person name="Vesth T.C."/>
            <person name="Theobald S."/>
            <person name="Frisvad J.C."/>
            <person name="Larsen T.O."/>
            <person name="Kjaerboelling I."/>
            <person name="Rothschild-Mancinelli K."/>
            <person name="Lyhne E.K."/>
            <person name="Kogle M.E."/>
            <person name="Barry K."/>
            <person name="Clum A."/>
            <person name="Na H."/>
            <person name="Ledsgaard L."/>
            <person name="Lin J."/>
            <person name="Lipzen A."/>
            <person name="Kuo A."/>
            <person name="Riley R."/>
            <person name="Mondo S."/>
            <person name="Labutti K."/>
            <person name="Haridas S."/>
            <person name="Pangalinan J."/>
            <person name="Salamov A.A."/>
            <person name="Simmons B.A."/>
            <person name="Magnuson J.K."/>
            <person name="Chen J."/>
            <person name="Drula E."/>
            <person name="Henrissat B."/>
            <person name="Wiebenga A."/>
            <person name="Lubbers R.J."/>
            <person name="Gomes A.C."/>
            <person name="Makela M.R."/>
            <person name="Stajich J."/>
            <person name="Grigoriev I.V."/>
            <person name="Mortensen U.H."/>
            <person name="De Vries R.P."/>
            <person name="Baker S.E."/>
            <person name="Andersen M.R."/>
        </authorList>
    </citation>
    <scope>NUCLEOTIDE SEQUENCE [LARGE SCALE GENOMIC DNA]</scope>
    <source>
        <strain evidence="7 8">CBS 588.65</strain>
    </source>
</reference>
<evidence type="ECO:0000256" key="2">
    <source>
        <dbReference type="ARBA" id="ARBA00005995"/>
    </source>
</evidence>
<evidence type="ECO:0000259" key="6">
    <source>
        <dbReference type="Pfam" id="PF01593"/>
    </source>
</evidence>
<evidence type="ECO:0000256" key="3">
    <source>
        <dbReference type="ARBA" id="ARBA00023002"/>
    </source>
</evidence>
<keyword evidence="5" id="KW-0285">Flavoprotein</keyword>
<dbReference type="InterPro" id="IPR036188">
    <property type="entry name" value="FAD/NAD-bd_sf"/>
</dbReference>
<evidence type="ECO:0000256" key="1">
    <source>
        <dbReference type="ARBA" id="ARBA00001974"/>
    </source>
</evidence>
<evidence type="ECO:0000256" key="5">
    <source>
        <dbReference type="RuleBase" id="RU362067"/>
    </source>
</evidence>
<dbReference type="EC" id="1.4.3.-" evidence="5"/>
<keyword evidence="5" id="KW-0274">FAD</keyword>
<evidence type="ECO:0000313" key="8">
    <source>
        <dbReference type="Proteomes" id="UP001610334"/>
    </source>
</evidence>
<sequence>MASPNVQVIIIGAGLSGLRAAKELQDAGLSYLVLEAMDRVGGRTLSMPTKENGRAPVDLGAAWINDTAQTEMYSMVQAFGLTIEEQRHEGTSVYQDYLGKLTSVPYGMETGLTPEQAKEMESTMSRIMEHVDRWDPENPSLSADAFLLDSMTAMQFVENEFNGSEVAYFLIATMCHAMLGAEPNEMSALQLVDYIKSAGGLPNALSDTKGGAQHLRIQQGCQSFAKGLAAQLDSERIRLLSQVCLISQNDQGCVVEAKDGTSYRAAKVILTIPTPLYRTVTFQPKLPKAKAVLCESTKFGYYAKTILVFPSPWWRDAGLSGCLDSETGPISLARDTAGPEEGQYSITCFHVAEAGRAWSKLTANERREAVIKQYRTMFSAVVKDVPEPTQIFEKEWAKDTLAPGAGVPVMMPGVLTGDSGRAMRDPVGHIHFVGTETAVMFKGFMEGAVRSGIRGAQEVIAALKST</sequence>
<dbReference type="InterPro" id="IPR050703">
    <property type="entry name" value="Flavin_MAO"/>
</dbReference>
<comment type="cofactor">
    <cofactor evidence="1 5">
        <name>FAD</name>
        <dbReference type="ChEBI" id="CHEBI:57692"/>
    </cofactor>
</comment>